<proteinExistence type="predicted"/>
<dbReference type="EMBL" id="QFQZ01000023">
    <property type="protein sequence ID" value="PZR34755.1"/>
    <property type="molecule type" value="Genomic_DNA"/>
</dbReference>
<evidence type="ECO:0000313" key="1">
    <source>
        <dbReference type="EMBL" id="PZR34755.1"/>
    </source>
</evidence>
<name>A0A2W5VHD9_9CAUL</name>
<gene>
    <name evidence="1" type="ORF">DI526_09485</name>
</gene>
<protein>
    <submittedName>
        <fullName evidence="1">Uncharacterized protein</fullName>
    </submittedName>
</protein>
<dbReference type="Proteomes" id="UP000249393">
    <property type="component" value="Unassembled WGS sequence"/>
</dbReference>
<sequence>MIDPNTEIARLYVYSPFEQKTFPYLRRYMDLVSPRLDAVLADPARRRRFMLAGLLLAYRAANHHGQVMTTTARADAFEDERLTAFPRLAGEEIQNAAHYLHLLGRVPWTLPFPGLGARLFRFVWRG</sequence>
<dbReference type="AlphaFoldDB" id="A0A2W5VHD9"/>
<evidence type="ECO:0000313" key="2">
    <source>
        <dbReference type="Proteomes" id="UP000249393"/>
    </source>
</evidence>
<reference evidence="1 2" key="1">
    <citation type="submission" date="2017-08" db="EMBL/GenBank/DDBJ databases">
        <title>Infants hospitalized years apart are colonized by the same room-sourced microbial strains.</title>
        <authorList>
            <person name="Brooks B."/>
            <person name="Olm M.R."/>
            <person name="Firek B.A."/>
            <person name="Baker R."/>
            <person name="Thomas B.C."/>
            <person name="Morowitz M.J."/>
            <person name="Banfield J.F."/>
        </authorList>
    </citation>
    <scope>NUCLEOTIDE SEQUENCE [LARGE SCALE GENOMIC DNA]</scope>
    <source>
        <strain evidence="1">S2_003_000_R2_4</strain>
    </source>
</reference>
<accession>A0A2W5VHD9</accession>
<organism evidence="1 2">
    <name type="scientific">Caulobacter segnis</name>
    <dbReference type="NCBI Taxonomy" id="88688"/>
    <lineage>
        <taxon>Bacteria</taxon>
        <taxon>Pseudomonadati</taxon>
        <taxon>Pseudomonadota</taxon>
        <taxon>Alphaproteobacteria</taxon>
        <taxon>Caulobacterales</taxon>
        <taxon>Caulobacteraceae</taxon>
        <taxon>Caulobacter</taxon>
    </lineage>
</organism>
<comment type="caution">
    <text evidence="1">The sequence shown here is derived from an EMBL/GenBank/DDBJ whole genome shotgun (WGS) entry which is preliminary data.</text>
</comment>
<dbReference type="RefSeq" id="WP_304276994.1">
    <property type="nucleotide sequence ID" value="NZ_QFQZ01000023.1"/>
</dbReference>